<evidence type="ECO:0000313" key="12">
    <source>
        <dbReference type="Proteomes" id="UP001497457"/>
    </source>
</evidence>
<evidence type="ECO:0000259" key="7">
    <source>
        <dbReference type="Pfam" id="PF00931"/>
    </source>
</evidence>
<gene>
    <name evidence="11" type="ORF">URODEC1_LOCUS106409</name>
</gene>
<dbReference type="Pfam" id="PF23559">
    <property type="entry name" value="WHD_DRP"/>
    <property type="match status" value="1"/>
</dbReference>
<evidence type="ECO:0000256" key="4">
    <source>
        <dbReference type="ARBA" id="ARBA00022741"/>
    </source>
</evidence>
<reference evidence="11 12" key="2">
    <citation type="submission" date="2024-10" db="EMBL/GenBank/DDBJ databases">
        <authorList>
            <person name="Ryan C."/>
        </authorList>
    </citation>
    <scope>NUCLEOTIDE SEQUENCE [LARGE SCALE GENOMIC DNA]</scope>
</reference>
<evidence type="ECO:0000313" key="11">
    <source>
        <dbReference type="EMBL" id="CAL5076924.1"/>
    </source>
</evidence>
<dbReference type="InterPro" id="IPR058922">
    <property type="entry name" value="WHD_DRP"/>
</dbReference>
<comment type="similarity">
    <text evidence="1">Belongs to the disease resistance NB-LRR family.</text>
</comment>
<reference evidence="12" key="1">
    <citation type="submission" date="2024-06" db="EMBL/GenBank/DDBJ databases">
        <authorList>
            <person name="Ryan C."/>
        </authorList>
    </citation>
    <scope>NUCLEOTIDE SEQUENCE [LARGE SCALE GENOMIC DNA]</scope>
</reference>
<dbReference type="SUPFAM" id="SSF52058">
    <property type="entry name" value="L domain-like"/>
    <property type="match status" value="1"/>
</dbReference>
<dbReference type="GO" id="GO:0002758">
    <property type="term" value="P:innate immune response-activating signaling pathway"/>
    <property type="evidence" value="ECO:0007669"/>
    <property type="project" value="UniProtKB-ARBA"/>
</dbReference>
<dbReference type="Gene3D" id="1.20.5.4130">
    <property type="match status" value="1"/>
</dbReference>
<dbReference type="InterPro" id="IPR041118">
    <property type="entry name" value="Rx_N"/>
</dbReference>
<dbReference type="PANTHER" id="PTHR23155:SF1116">
    <property type="entry name" value="OS12G0273300 PROTEIN"/>
    <property type="match status" value="1"/>
</dbReference>
<dbReference type="EMBL" id="OZ075116">
    <property type="protein sequence ID" value="CAL5076924.1"/>
    <property type="molecule type" value="Genomic_DNA"/>
</dbReference>
<dbReference type="Pfam" id="PF00931">
    <property type="entry name" value="NB-ARC"/>
    <property type="match status" value="1"/>
</dbReference>
<feature type="domain" description="Disease resistance protein winged helix" evidence="9">
    <location>
        <begin position="440"/>
        <end position="509"/>
    </location>
</feature>
<dbReference type="AlphaFoldDB" id="A0ABC9FJW2"/>
<dbReference type="InterPro" id="IPR027417">
    <property type="entry name" value="P-loop_NTPase"/>
</dbReference>
<evidence type="ECO:0000256" key="3">
    <source>
        <dbReference type="ARBA" id="ARBA00022737"/>
    </source>
</evidence>
<keyword evidence="4" id="KW-0547">Nucleotide-binding</keyword>
<keyword evidence="12" id="KW-1185">Reference proteome</keyword>
<evidence type="ECO:0000259" key="9">
    <source>
        <dbReference type="Pfam" id="PF23559"/>
    </source>
</evidence>
<keyword evidence="3" id="KW-0677">Repeat</keyword>
<dbReference type="CDD" id="cd14798">
    <property type="entry name" value="RX-CC_like"/>
    <property type="match status" value="1"/>
</dbReference>
<evidence type="ECO:0000259" key="10">
    <source>
        <dbReference type="Pfam" id="PF23598"/>
    </source>
</evidence>
<dbReference type="Gene3D" id="1.10.8.430">
    <property type="entry name" value="Helical domain of apoptotic protease-activating factors"/>
    <property type="match status" value="1"/>
</dbReference>
<dbReference type="GO" id="GO:0009626">
    <property type="term" value="P:plant-type hypersensitive response"/>
    <property type="evidence" value="ECO:0007669"/>
    <property type="project" value="UniProtKB-ARBA"/>
</dbReference>
<dbReference type="PANTHER" id="PTHR23155">
    <property type="entry name" value="DISEASE RESISTANCE PROTEIN RP"/>
    <property type="match status" value="1"/>
</dbReference>
<dbReference type="GO" id="GO:0000166">
    <property type="term" value="F:nucleotide binding"/>
    <property type="evidence" value="ECO:0007669"/>
    <property type="project" value="UniProtKB-KW"/>
</dbReference>
<name>A0ABC9FJW2_9POAL</name>
<sequence length="978" mass="111039">MALVVAGAMGNLGPKLLQLLQDEYKLQKNLRDEVKSLAQELESTHVALCKVAEVPHDKLDPQAKLWARHMREASYDMEDILDTFLVHVDGHGRHHQPGADADNSKFKLILKKIGDLFRWPSKIKVRHDIATVIKDINKQLQEVAERRDRCKVEIVAKPASSSTIDPRLEAMYKEVTELVGIGGAVGEIISKLSLQRGEVSNDKLKIVSVLGIGGLGKTTLAKAVFDKVKSDFNCGAFVPVGRNPDLKKVFRDILIDLDENKYTDANLLILDEGQLIDKLRHFLGSKRYFIVVDDVWEAASWEIIRLALDENNWGSRIIITTRNSEVTSGEVYKPKPLSDENSRRLFYTRIFGGEDKCLDNQVDEVYDKILKKCGGIPLAIITMASLLVGKSREEWFEVCNSIGFRDKGLEQVDRTMDILSLSYYDLPHHLRACLLYLSAFPEDYIIDKNTLIWRWVAEGFIHKKQEIRLFEVGEGYFNDLVNRSMIQAVQTKYDGTIDGCRVHDMVLDLLRSLSSEENFVTLLLGNDDGTSSISNARRLAHQKSTLDTHLGNDNKGMQKMRSLIAYRCQNDKGLSFQSFKLLRVLGLENVYMKSWHNAKHLGDLLHLRYLGLKHTNMPELPEEIGGLKFLQTLDVVENICIKELPLSVGQLIQLLCLRAWGSINCRMSIPNGILKRLMSLEELLVQCDYNNRNGNYWQFKELGNLSELRVLTIKVIEMNQNMLSELLQSVRNLHKMQSIKLHNTCRFQGPRNATFDAVGLPQDLQHLIVARCCFSFSRLPPCIGPSCVAKLSHLELEVTVIDEQSLQALGGLPELCHLKLLTDSTVTITNIDGCFQKLRIGRFDSSTVLFVLNEDSSVSFTLWNGRNVLIICRKDECRRAPAVMPNLQELSFQIDYGRSMRKYEGSLGNLGLEYLTSLQKVTVNIDCGQGFYGKEWIMEEETGLRRVIDVHPNHPTLILSRSNQVFKVREPYGYFMPT</sequence>
<evidence type="ECO:0000259" key="8">
    <source>
        <dbReference type="Pfam" id="PF18052"/>
    </source>
</evidence>
<evidence type="ECO:0000256" key="6">
    <source>
        <dbReference type="ARBA" id="ARBA00023054"/>
    </source>
</evidence>
<dbReference type="FunFam" id="1.10.10.10:FF:000322">
    <property type="entry name" value="Probable disease resistance protein At1g63360"/>
    <property type="match status" value="1"/>
</dbReference>
<dbReference type="Proteomes" id="UP001497457">
    <property type="component" value="Chromosome 6rd"/>
</dbReference>
<organism evidence="11 12">
    <name type="scientific">Urochloa decumbens</name>
    <dbReference type="NCBI Taxonomy" id="240449"/>
    <lineage>
        <taxon>Eukaryota</taxon>
        <taxon>Viridiplantae</taxon>
        <taxon>Streptophyta</taxon>
        <taxon>Embryophyta</taxon>
        <taxon>Tracheophyta</taxon>
        <taxon>Spermatophyta</taxon>
        <taxon>Magnoliopsida</taxon>
        <taxon>Liliopsida</taxon>
        <taxon>Poales</taxon>
        <taxon>Poaceae</taxon>
        <taxon>PACMAD clade</taxon>
        <taxon>Panicoideae</taxon>
        <taxon>Panicodae</taxon>
        <taxon>Paniceae</taxon>
        <taxon>Melinidinae</taxon>
        <taxon>Urochloa</taxon>
    </lineage>
</organism>
<dbReference type="SUPFAM" id="SSF52540">
    <property type="entry name" value="P-loop containing nucleoside triphosphate hydrolases"/>
    <property type="match status" value="1"/>
</dbReference>
<dbReference type="FunFam" id="3.40.50.300:FF:001091">
    <property type="entry name" value="Probable disease resistance protein At1g61300"/>
    <property type="match status" value="1"/>
</dbReference>
<dbReference type="Gene3D" id="1.10.10.10">
    <property type="entry name" value="Winged helix-like DNA-binding domain superfamily/Winged helix DNA-binding domain"/>
    <property type="match status" value="1"/>
</dbReference>
<dbReference type="InterPro" id="IPR032675">
    <property type="entry name" value="LRR_dom_sf"/>
</dbReference>
<dbReference type="InterPro" id="IPR002182">
    <property type="entry name" value="NB-ARC"/>
</dbReference>
<dbReference type="Gene3D" id="3.80.10.10">
    <property type="entry name" value="Ribonuclease Inhibitor"/>
    <property type="match status" value="1"/>
</dbReference>
<evidence type="ECO:0000256" key="5">
    <source>
        <dbReference type="ARBA" id="ARBA00022821"/>
    </source>
</evidence>
<dbReference type="GO" id="GO:0042742">
    <property type="term" value="P:defense response to bacterium"/>
    <property type="evidence" value="ECO:0007669"/>
    <property type="project" value="UniProtKB-ARBA"/>
</dbReference>
<feature type="domain" description="NB-ARC" evidence="7">
    <location>
        <begin position="201"/>
        <end position="349"/>
    </location>
</feature>
<dbReference type="Pfam" id="PF23598">
    <property type="entry name" value="LRR_14"/>
    <property type="match status" value="1"/>
</dbReference>
<dbReference type="InterPro" id="IPR038005">
    <property type="entry name" value="RX-like_CC"/>
</dbReference>
<keyword evidence="5" id="KW-0611">Plant defense</keyword>
<feature type="domain" description="Disease resistance R13L4/SHOC-2-like LRR" evidence="10">
    <location>
        <begin position="559"/>
        <end position="957"/>
    </location>
</feature>
<dbReference type="Gene3D" id="3.40.50.300">
    <property type="entry name" value="P-loop containing nucleotide triphosphate hydrolases"/>
    <property type="match status" value="1"/>
</dbReference>
<protein>
    <recommendedName>
        <fullName evidence="13">AAA+ ATPase domain-containing protein</fullName>
    </recommendedName>
</protein>
<evidence type="ECO:0000256" key="2">
    <source>
        <dbReference type="ARBA" id="ARBA00022614"/>
    </source>
</evidence>
<dbReference type="PRINTS" id="PR00364">
    <property type="entry name" value="DISEASERSIST"/>
</dbReference>
<dbReference type="InterPro" id="IPR055414">
    <property type="entry name" value="LRR_R13L4/SHOC2-like"/>
</dbReference>
<dbReference type="InterPro" id="IPR036388">
    <property type="entry name" value="WH-like_DNA-bd_sf"/>
</dbReference>
<accession>A0ABC9FJW2</accession>
<feature type="domain" description="Disease resistance N-terminal" evidence="8">
    <location>
        <begin position="8"/>
        <end position="96"/>
    </location>
</feature>
<evidence type="ECO:0008006" key="13">
    <source>
        <dbReference type="Google" id="ProtNLM"/>
    </source>
</evidence>
<dbReference type="Pfam" id="PF18052">
    <property type="entry name" value="Rx_N"/>
    <property type="match status" value="1"/>
</dbReference>
<dbReference type="InterPro" id="IPR042197">
    <property type="entry name" value="Apaf_helical"/>
</dbReference>
<dbReference type="InterPro" id="IPR044974">
    <property type="entry name" value="Disease_R_plants"/>
</dbReference>
<keyword evidence="2" id="KW-0433">Leucine-rich repeat</keyword>
<proteinExistence type="inferred from homology"/>
<evidence type="ECO:0000256" key="1">
    <source>
        <dbReference type="ARBA" id="ARBA00008894"/>
    </source>
</evidence>
<keyword evidence="6" id="KW-0175">Coiled coil</keyword>